<feature type="chain" id="PRO_5043086799" description="Interleukin-12 subunit beta" evidence="4">
    <location>
        <begin position="19"/>
        <end position="343"/>
    </location>
</feature>
<dbReference type="eggNOG" id="ENOG502S0BC">
    <property type="taxonomic scope" value="Eukaryota"/>
</dbReference>
<comment type="subunit">
    <text evidence="4">Heterodimer with IL12A; disulfide-linked. The heterodimer is known as interleukin IL-12.</text>
</comment>
<dbReference type="AlphaFoldDB" id="G3Q3E4"/>
<feature type="signal peptide" evidence="4">
    <location>
        <begin position="1"/>
        <end position="18"/>
    </location>
</feature>
<accession>G3Q3E4</accession>
<reference evidence="6" key="2">
    <citation type="submission" date="2025-08" db="UniProtKB">
        <authorList>
            <consortium name="Ensembl"/>
        </authorList>
    </citation>
    <scope>IDENTIFICATION</scope>
</reference>
<organism evidence="6 7">
    <name type="scientific">Gasterosteus aculeatus aculeatus</name>
    <name type="common">three-spined stickleback</name>
    <dbReference type="NCBI Taxonomy" id="481459"/>
    <lineage>
        <taxon>Eukaryota</taxon>
        <taxon>Metazoa</taxon>
        <taxon>Chordata</taxon>
        <taxon>Craniata</taxon>
        <taxon>Vertebrata</taxon>
        <taxon>Euteleostomi</taxon>
        <taxon>Actinopterygii</taxon>
        <taxon>Neopterygii</taxon>
        <taxon>Teleostei</taxon>
        <taxon>Neoteleostei</taxon>
        <taxon>Acanthomorphata</taxon>
        <taxon>Eupercaria</taxon>
        <taxon>Perciformes</taxon>
        <taxon>Cottioidei</taxon>
        <taxon>Gasterosteales</taxon>
        <taxon>Gasterosteidae</taxon>
        <taxon>Gasterosteus</taxon>
    </lineage>
</organism>
<dbReference type="GO" id="GO:0005615">
    <property type="term" value="C:extracellular space"/>
    <property type="evidence" value="ECO:0007669"/>
    <property type="project" value="UniProtKB-KW"/>
</dbReference>
<protein>
    <recommendedName>
        <fullName evidence="4">Interleukin-12 subunit beta</fullName>
        <shortName evidence="4">IL-12B</shortName>
    </recommendedName>
    <alternativeName>
        <fullName evidence="4">Cytotoxic lymphocyte maturation factor 40 kDa subunit</fullName>
    </alternativeName>
    <alternativeName>
        <fullName evidence="4">IL-12 subunit p40</fullName>
    </alternativeName>
</protein>
<evidence type="ECO:0000313" key="6">
    <source>
        <dbReference type="Ensembl" id="ENSGACP00000024396.2"/>
    </source>
</evidence>
<dbReference type="PRINTS" id="PR01928">
    <property type="entry name" value="INTRLEUKN12B"/>
</dbReference>
<reference evidence="6 7" key="1">
    <citation type="journal article" date="2021" name="G3 (Bethesda)">
        <title>Improved contiguity of the threespine stickleback genome using long-read sequencing.</title>
        <authorList>
            <person name="Nath S."/>
            <person name="Shaw D.E."/>
            <person name="White M.A."/>
        </authorList>
    </citation>
    <scope>NUCLEOTIDE SEQUENCE [LARGE SCALE GENOMIC DNA]</scope>
    <source>
        <strain evidence="6 7">Lake Benthic</strain>
    </source>
</reference>
<dbReference type="Ensembl" id="ENSGACT00000024445.2">
    <property type="protein sequence ID" value="ENSGACP00000024396.2"/>
    <property type="gene ID" value="ENSGACG00000018453.2"/>
</dbReference>
<dbReference type="STRING" id="69293.ENSGACP00000024396"/>
<comment type="similarity">
    <text evidence="4">Belongs to the IL-12B family.</text>
</comment>
<keyword evidence="2" id="KW-1015">Disulfide bond</keyword>
<keyword evidence="7" id="KW-1185">Reference proteome</keyword>
<keyword evidence="4" id="KW-0202">Cytokine</keyword>
<dbReference type="Pfam" id="PF10420">
    <property type="entry name" value="IL12p40_C"/>
    <property type="match status" value="1"/>
</dbReference>
<sequence length="343" mass="39130">MKLFVFSFVCAFLHVTRQNPTQRWSMKPHVLLVGVDGTLGPLSLSCLERPQEEGDISWRKNGEEEAQRGNTYLIKLRELLGGGNYTCHGEDGSLLNHTEVLIQDNATNEGIILVKPKDGDYLHCAAQNHNGEFRCSWRWHSQRVGKVAFIKAWRFSHDSDVECSVDGGGQRWTCSSGQSDFGCSVDADGLGILCVDQRRCPSAEERRMIHFTVYVRTKDFLVESYSKYFYLSQIVKPDKVTIRKVNATLIEWSYPSSWSSPYSYFPLTFQIAQLTGRRKTCAHLSRPKAFKTSTVHSTCRLEVKRRVKAVCIRAKDVLCDSQWSDWSLLSLRSNKKNKLNCQN</sequence>
<reference evidence="6" key="3">
    <citation type="submission" date="2025-09" db="UniProtKB">
        <authorList>
            <consortium name="Ensembl"/>
        </authorList>
    </citation>
    <scope>IDENTIFICATION</scope>
</reference>
<evidence type="ECO:0000313" key="7">
    <source>
        <dbReference type="Proteomes" id="UP000007635"/>
    </source>
</evidence>
<dbReference type="SUPFAM" id="SSF49265">
    <property type="entry name" value="Fibronectin type III"/>
    <property type="match status" value="1"/>
</dbReference>
<dbReference type="PIRSF" id="PIRSF038007">
    <property type="entry name" value="IL_12_beta"/>
    <property type="match status" value="1"/>
</dbReference>
<evidence type="ECO:0000256" key="4">
    <source>
        <dbReference type="RuleBase" id="RU281113"/>
    </source>
</evidence>
<dbReference type="PANTHER" id="PTHR48485:SF4">
    <property type="entry name" value="INTERLEUKIN-12 SUBUNIT BETA"/>
    <property type="match status" value="1"/>
</dbReference>
<dbReference type="GO" id="GO:0004896">
    <property type="term" value="F:cytokine receptor activity"/>
    <property type="evidence" value="ECO:0007669"/>
    <property type="project" value="UniProtKB-UniRule"/>
</dbReference>
<evidence type="ECO:0000256" key="2">
    <source>
        <dbReference type="ARBA" id="ARBA00023157"/>
    </source>
</evidence>
<dbReference type="PANTHER" id="PTHR48485">
    <property type="entry name" value="INTERLEUKIN-12 SUBUNIT BETA-RELATED"/>
    <property type="match status" value="1"/>
</dbReference>
<keyword evidence="4" id="KW-0964">Secreted</keyword>
<dbReference type="InterPro" id="IPR013783">
    <property type="entry name" value="Ig-like_fold"/>
</dbReference>
<proteinExistence type="inferred from homology"/>
<keyword evidence="1 4" id="KW-0732">Signal</keyword>
<dbReference type="InParanoid" id="G3Q3E4"/>
<name>G3Q3E4_GASAC</name>
<comment type="subcellular location">
    <subcellularLocation>
        <location evidence="4">Secreted</location>
    </subcellularLocation>
</comment>
<evidence type="ECO:0000256" key="3">
    <source>
        <dbReference type="ARBA" id="ARBA00023180"/>
    </source>
</evidence>
<keyword evidence="4" id="KW-0393">Immunoglobulin domain</keyword>
<keyword evidence="3 4" id="KW-0325">Glycoprotein</keyword>
<dbReference type="PROSITE" id="PS50835">
    <property type="entry name" value="IG_LIKE"/>
    <property type="match status" value="1"/>
</dbReference>
<dbReference type="GeneTree" id="ENSGT00390000012630"/>
<feature type="domain" description="Ig-like" evidence="5">
    <location>
        <begin position="28"/>
        <end position="103"/>
    </location>
</feature>
<dbReference type="InterPro" id="IPR050676">
    <property type="entry name" value="IL-12"/>
</dbReference>
<dbReference type="InterPro" id="IPR007110">
    <property type="entry name" value="Ig-like_dom"/>
</dbReference>
<dbReference type="Gene3D" id="2.60.40.10">
    <property type="entry name" value="Immunoglobulins"/>
    <property type="match status" value="3"/>
</dbReference>
<evidence type="ECO:0000256" key="1">
    <source>
        <dbReference type="ARBA" id="ARBA00022729"/>
    </source>
</evidence>
<dbReference type="InterPro" id="IPR015528">
    <property type="entry name" value="IL-12_beta"/>
</dbReference>
<evidence type="ECO:0000259" key="5">
    <source>
        <dbReference type="PROSITE" id="PS50835"/>
    </source>
</evidence>
<dbReference type="InterPro" id="IPR019482">
    <property type="entry name" value="IL-12_beta_cen-dom"/>
</dbReference>
<dbReference type="OrthoDB" id="9945899at2759"/>
<dbReference type="InterPro" id="IPR036116">
    <property type="entry name" value="FN3_sf"/>
</dbReference>
<gene>
    <name evidence="4" type="primary">IL12B</name>
</gene>
<dbReference type="Proteomes" id="UP000007635">
    <property type="component" value="Chromosome IV"/>
</dbReference>
<dbReference type="OMA" id="WSEWSHK"/>
<dbReference type="GO" id="GO:0005125">
    <property type="term" value="F:cytokine activity"/>
    <property type="evidence" value="ECO:0007669"/>
    <property type="project" value="UniProtKB-KW"/>
</dbReference>